<name>I0Z958_COCSC</name>
<evidence type="ECO:0000313" key="2">
    <source>
        <dbReference type="EMBL" id="EIE27177.1"/>
    </source>
</evidence>
<dbReference type="AlphaFoldDB" id="I0Z958"/>
<accession>I0Z958</accession>
<feature type="compositionally biased region" description="Polar residues" evidence="1">
    <location>
        <begin position="14"/>
        <end position="29"/>
    </location>
</feature>
<reference evidence="2 3" key="1">
    <citation type="journal article" date="2012" name="Genome Biol.">
        <title>The genome of the polar eukaryotic microalga coccomyxa subellipsoidea reveals traits of cold adaptation.</title>
        <authorList>
            <person name="Blanc G."/>
            <person name="Agarkova I."/>
            <person name="Grimwood J."/>
            <person name="Kuo A."/>
            <person name="Brueggeman A."/>
            <person name="Dunigan D."/>
            <person name="Gurnon J."/>
            <person name="Ladunga I."/>
            <person name="Lindquist E."/>
            <person name="Lucas S."/>
            <person name="Pangilinan J."/>
            <person name="Proschold T."/>
            <person name="Salamov A."/>
            <person name="Schmutz J."/>
            <person name="Weeks D."/>
            <person name="Yamada T."/>
            <person name="Claverie J.M."/>
            <person name="Grigoriev I."/>
            <person name="Van Etten J."/>
            <person name="Lomsadze A."/>
            <person name="Borodovsky M."/>
        </authorList>
    </citation>
    <scope>NUCLEOTIDE SEQUENCE [LARGE SCALE GENOMIC DNA]</scope>
    <source>
        <strain evidence="2 3">C-169</strain>
    </source>
</reference>
<dbReference type="RefSeq" id="XP_005651721.1">
    <property type="nucleotide sequence ID" value="XM_005651664.1"/>
</dbReference>
<dbReference type="EMBL" id="AGSI01000001">
    <property type="protein sequence ID" value="EIE27177.1"/>
    <property type="molecule type" value="Genomic_DNA"/>
</dbReference>
<feature type="region of interest" description="Disordered" evidence="1">
    <location>
        <begin position="1"/>
        <end position="29"/>
    </location>
</feature>
<proteinExistence type="predicted"/>
<keyword evidence="3" id="KW-1185">Reference proteome</keyword>
<dbReference type="GeneID" id="17045192"/>
<gene>
    <name evidence="2" type="ORF">COCSUDRAFT_55200</name>
</gene>
<evidence type="ECO:0000313" key="3">
    <source>
        <dbReference type="Proteomes" id="UP000007264"/>
    </source>
</evidence>
<comment type="caution">
    <text evidence="2">The sequence shown here is derived from an EMBL/GenBank/DDBJ whole genome shotgun (WGS) entry which is preliminary data.</text>
</comment>
<sequence>MSGGQLSSSQNGQPLFTSNNSRGSKARSLTSQEAFAILRNAGQLDLQPVDPRSLHQSG</sequence>
<organism evidence="2 3">
    <name type="scientific">Coccomyxa subellipsoidea (strain C-169)</name>
    <name type="common">Green microalga</name>
    <dbReference type="NCBI Taxonomy" id="574566"/>
    <lineage>
        <taxon>Eukaryota</taxon>
        <taxon>Viridiplantae</taxon>
        <taxon>Chlorophyta</taxon>
        <taxon>core chlorophytes</taxon>
        <taxon>Trebouxiophyceae</taxon>
        <taxon>Trebouxiophyceae incertae sedis</taxon>
        <taxon>Coccomyxaceae</taxon>
        <taxon>Coccomyxa</taxon>
        <taxon>Coccomyxa subellipsoidea</taxon>
    </lineage>
</organism>
<evidence type="ECO:0000256" key="1">
    <source>
        <dbReference type="SAM" id="MobiDB-lite"/>
    </source>
</evidence>
<dbReference type="Proteomes" id="UP000007264">
    <property type="component" value="Unassembled WGS sequence"/>
</dbReference>
<feature type="compositionally biased region" description="Low complexity" evidence="1">
    <location>
        <begin position="1"/>
        <end position="13"/>
    </location>
</feature>
<protein>
    <submittedName>
        <fullName evidence="2">Uncharacterized protein</fullName>
    </submittedName>
</protein>
<dbReference type="KEGG" id="csl:COCSUDRAFT_55200"/>